<feature type="transmembrane region" description="Helical" evidence="8">
    <location>
        <begin position="420"/>
        <end position="441"/>
    </location>
</feature>
<evidence type="ECO:0000256" key="1">
    <source>
        <dbReference type="ARBA" id="ARBA00004141"/>
    </source>
</evidence>
<keyword evidence="10" id="KW-1185">Reference proteome</keyword>
<evidence type="ECO:0000313" key="9">
    <source>
        <dbReference type="EMBL" id="CAD7083615.1"/>
    </source>
</evidence>
<dbReference type="Proteomes" id="UP000594454">
    <property type="component" value="Chromosome 2"/>
</dbReference>
<gene>
    <name evidence="9" type="ORF">HERILL_LOCUS6563</name>
</gene>
<evidence type="ECO:0000256" key="5">
    <source>
        <dbReference type="ARBA" id="ARBA00022989"/>
    </source>
</evidence>
<keyword evidence="6 8" id="KW-0472">Membrane</keyword>
<organism evidence="9 10">
    <name type="scientific">Hermetia illucens</name>
    <name type="common">Black soldier fly</name>
    <dbReference type="NCBI Taxonomy" id="343691"/>
    <lineage>
        <taxon>Eukaryota</taxon>
        <taxon>Metazoa</taxon>
        <taxon>Ecdysozoa</taxon>
        <taxon>Arthropoda</taxon>
        <taxon>Hexapoda</taxon>
        <taxon>Insecta</taxon>
        <taxon>Pterygota</taxon>
        <taxon>Neoptera</taxon>
        <taxon>Endopterygota</taxon>
        <taxon>Diptera</taxon>
        <taxon>Brachycera</taxon>
        <taxon>Stratiomyomorpha</taxon>
        <taxon>Stratiomyidae</taxon>
        <taxon>Hermetiinae</taxon>
        <taxon>Hermetia</taxon>
    </lineage>
</organism>
<keyword evidence="4" id="KW-0130">Cell adhesion</keyword>
<dbReference type="AlphaFoldDB" id="A0A7R8UML1"/>
<comment type="similarity">
    <text evidence="2">Belongs to the ninjurin family.</text>
</comment>
<name>A0A7R8UML1_HERIL</name>
<accession>A0A7R8UML1</accession>
<keyword evidence="3 8" id="KW-0812">Transmembrane</keyword>
<dbReference type="Pfam" id="PF04923">
    <property type="entry name" value="Ninjurin"/>
    <property type="match status" value="1"/>
</dbReference>
<feature type="transmembrane region" description="Helical" evidence="8">
    <location>
        <begin position="375"/>
        <end position="399"/>
    </location>
</feature>
<comment type="subcellular location">
    <subcellularLocation>
        <location evidence="1">Membrane</location>
        <topology evidence="1">Multi-pass membrane protein</topology>
    </subcellularLocation>
</comment>
<dbReference type="PANTHER" id="PTHR12316">
    <property type="entry name" value="NINJURIN-RELATED"/>
    <property type="match status" value="1"/>
</dbReference>
<evidence type="ECO:0000256" key="6">
    <source>
        <dbReference type="ARBA" id="ARBA00023136"/>
    </source>
</evidence>
<evidence type="ECO:0008006" key="11">
    <source>
        <dbReference type="Google" id="ProtNLM"/>
    </source>
</evidence>
<evidence type="ECO:0000313" key="10">
    <source>
        <dbReference type="Proteomes" id="UP000594454"/>
    </source>
</evidence>
<evidence type="ECO:0000256" key="8">
    <source>
        <dbReference type="SAM" id="Phobius"/>
    </source>
</evidence>
<proteinExistence type="inferred from homology"/>
<dbReference type="GO" id="GO:0042246">
    <property type="term" value="P:tissue regeneration"/>
    <property type="evidence" value="ECO:0007669"/>
    <property type="project" value="InterPro"/>
</dbReference>
<dbReference type="GO" id="GO:0016020">
    <property type="term" value="C:membrane"/>
    <property type="evidence" value="ECO:0007669"/>
    <property type="project" value="UniProtKB-SubCell"/>
</dbReference>
<dbReference type="OrthoDB" id="8063837at2759"/>
<feature type="compositionally biased region" description="Acidic residues" evidence="7">
    <location>
        <begin position="245"/>
        <end position="254"/>
    </location>
</feature>
<evidence type="ECO:0000256" key="4">
    <source>
        <dbReference type="ARBA" id="ARBA00022889"/>
    </source>
</evidence>
<evidence type="ECO:0000256" key="3">
    <source>
        <dbReference type="ARBA" id="ARBA00022692"/>
    </source>
</evidence>
<dbReference type="EMBL" id="LR899010">
    <property type="protein sequence ID" value="CAD7083615.1"/>
    <property type="molecule type" value="Genomic_DNA"/>
</dbReference>
<evidence type="ECO:0000256" key="2">
    <source>
        <dbReference type="ARBA" id="ARBA00008141"/>
    </source>
</evidence>
<dbReference type="PANTHER" id="PTHR12316:SF20">
    <property type="entry name" value="NINJURIN-A"/>
    <property type="match status" value="1"/>
</dbReference>
<sequence length="449" mass="50137">MSVITLSIQKSVSTGSRRVCTLDEMRELAANACDHMFMREKRQISNSLLNSWDHPKSGTAHLHHPSKGVKVRRRDFPDGGYLIIEHKYAKILSQRSQKPKYHVVDWHSKKFANMDYRSKRANSAGIGVTYCCTHKCSPLDICLASRKSNMFESSQFAKTINKMKAQLETFTNCRECPKTGSENLFAELAATMEKNGQVTINMGIFEKNAENADRRARNIELAEEDAEPLVPKDPTKPPIAHPEHDSDEGPDDDVPFTPDARPGIDDGFFPPDTDIPPSFPENPDTELSPEEPNGIVPRGPGGDETDSDRPGQPFPFAPEFGPNVVNVNGVPTIIPDVNEYQHKKTLAQGMMDLALLSANANQLRYVLESYKRHPYYYASLIFIVMSLVFQIAVGVGLILNSRYNVKDKKEICKANRINNFTIIGIFIVTIVNVFISAFGVADPPPEMRA</sequence>
<protein>
    <recommendedName>
        <fullName evidence="11">Ninjurin-1</fullName>
    </recommendedName>
</protein>
<dbReference type="InParanoid" id="A0A7R8UML1"/>
<reference evidence="9 10" key="1">
    <citation type="submission" date="2020-11" db="EMBL/GenBank/DDBJ databases">
        <authorList>
            <person name="Wallbank WR R."/>
            <person name="Pardo Diaz C."/>
            <person name="Kozak K."/>
            <person name="Martin S."/>
            <person name="Jiggins C."/>
            <person name="Moest M."/>
            <person name="Warren A I."/>
            <person name="Generalovic N T."/>
            <person name="Byers J.R.P. K."/>
            <person name="Montejo-Kovacevich G."/>
            <person name="Yen C E."/>
        </authorList>
    </citation>
    <scope>NUCLEOTIDE SEQUENCE [LARGE SCALE GENOMIC DNA]</scope>
</reference>
<dbReference type="GO" id="GO:0007155">
    <property type="term" value="P:cell adhesion"/>
    <property type="evidence" value="ECO:0007669"/>
    <property type="project" value="UniProtKB-KW"/>
</dbReference>
<dbReference type="InterPro" id="IPR007007">
    <property type="entry name" value="Ninjurin"/>
</dbReference>
<feature type="region of interest" description="Disordered" evidence="7">
    <location>
        <begin position="221"/>
        <end position="317"/>
    </location>
</feature>
<keyword evidence="5 8" id="KW-1133">Transmembrane helix</keyword>
<evidence type="ECO:0000256" key="7">
    <source>
        <dbReference type="SAM" id="MobiDB-lite"/>
    </source>
</evidence>